<organism evidence="3 4">
    <name type="scientific">Harryflintia acetispora</name>
    <dbReference type="NCBI Taxonomy" id="1849041"/>
    <lineage>
        <taxon>Bacteria</taxon>
        <taxon>Bacillati</taxon>
        <taxon>Bacillota</taxon>
        <taxon>Clostridia</taxon>
        <taxon>Eubacteriales</taxon>
        <taxon>Oscillospiraceae</taxon>
        <taxon>Harryflintia</taxon>
    </lineage>
</organism>
<dbReference type="AlphaFoldDB" id="A0A9X8UL22"/>
<dbReference type="SUPFAM" id="SSF53697">
    <property type="entry name" value="SIS domain"/>
    <property type="match status" value="1"/>
</dbReference>
<name>A0A9X8UL22_9FIRM</name>
<keyword evidence="4" id="KW-1185">Reference proteome</keyword>
<dbReference type="PANTHER" id="PTHR10937:SF17">
    <property type="entry name" value="GLUCOSAMINE-FRUCTOSE-6-PHOSPHATE AMINOTRANSFERASE"/>
    <property type="match status" value="1"/>
</dbReference>
<evidence type="ECO:0000256" key="1">
    <source>
        <dbReference type="ARBA" id="ARBA00022737"/>
    </source>
</evidence>
<dbReference type="PANTHER" id="PTHR10937">
    <property type="entry name" value="GLUCOSAMINE--FRUCTOSE-6-PHOSPHATE AMINOTRANSFERASE, ISOMERIZING"/>
    <property type="match status" value="1"/>
</dbReference>
<dbReference type="Gene3D" id="3.40.50.10490">
    <property type="entry name" value="Glucose-6-phosphate isomerase like protein, domain 1"/>
    <property type="match status" value="2"/>
</dbReference>
<comment type="caution">
    <text evidence="3">The sequence shown here is derived from an EMBL/GenBank/DDBJ whole genome shotgun (WGS) entry which is preliminary data.</text>
</comment>
<evidence type="ECO:0000259" key="2">
    <source>
        <dbReference type="Pfam" id="PF01380"/>
    </source>
</evidence>
<keyword evidence="1" id="KW-0677">Repeat</keyword>
<proteinExistence type="predicted"/>
<dbReference type="CDD" id="cd05009">
    <property type="entry name" value="SIS_GlmS_GlmD_2"/>
    <property type="match status" value="1"/>
</dbReference>
<gene>
    <name evidence="3" type="ORF">EDD78_10187</name>
</gene>
<reference evidence="3 4" key="1">
    <citation type="submission" date="2019-03" db="EMBL/GenBank/DDBJ databases">
        <title>Genomic Encyclopedia of Type Strains, Phase IV (KMG-IV): sequencing the most valuable type-strain genomes for metagenomic binning, comparative biology and taxonomic classification.</title>
        <authorList>
            <person name="Goeker M."/>
        </authorList>
    </citation>
    <scope>NUCLEOTIDE SEQUENCE [LARGE SCALE GENOMIC DNA]</scope>
    <source>
        <strain evidence="3 4">DSM 100433</strain>
    </source>
</reference>
<dbReference type="GO" id="GO:0006047">
    <property type="term" value="P:UDP-N-acetylglucosamine metabolic process"/>
    <property type="evidence" value="ECO:0007669"/>
    <property type="project" value="TreeGrafter"/>
</dbReference>
<sequence length="358" mass="39928">MGMKMYGYISQSPKAMENILHTRKEHAKAFVDLFMQKRPDRIYLCGCGTSYNACASACRFMEKVLDTEVTIFTPTLAPGEETVRKTNPIFIAVSQGGSSTNTTAAVERFCDYPWVALSAQEACVLNDKCGASCLIACGEEDNGAKTMGYYATVLSLYVLALEAGQAAGTIAPERYNDYILKIEREVRAMPENVRRTRAWYERNLEELKQMRKITIIGKGVASAIAAESALKLVETVRYPAMGYEFEEYLHGPDDLLDEELYTLMLLSRGEQHDRMLSLIEFQKNGTEHNFVVSLGEDLGEGRNLSLLSVEDEDFTPFEQMLPAQVIAALLPPVIGREESPKYFSNYYDLMGTKAPGGK</sequence>
<dbReference type="GO" id="GO:0006487">
    <property type="term" value="P:protein N-linked glycosylation"/>
    <property type="evidence" value="ECO:0007669"/>
    <property type="project" value="TreeGrafter"/>
</dbReference>
<dbReference type="EMBL" id="SLUK01000001">
    <property type="protein sequence ID" value="TCL45109.1"/>
    <property type="molecule type" value="Genomic_DNA"/>
</dbReference>
<dbReference type="GO" id="GO:0097367">
    <property type="term" value="F:carbohydrate derivative binding"/>
    <property type="evidence" value="ECO:0007669"/>
    <property type="project" value="InterPro"/>
</dbReference>
<dbReference type="InterPro" id="IPR035490">
    <property type="entry name" value="GlmS/FrlB_SIS"/>
</dbReference>
<dbReference type="InterPro" id="IPR046348">
    <property type="entry name" value="SIS_dom_sf"/>
</dbReference>
<dbReference type="CDD" id="cd05008">
    <property type="entry name" value="SIS_GlmS_GlmD_1"/>
    <property type="match status" value="1"/>
</dbReference>
<dbReference type="InterPro" id="IPR035466">
    <property type="entry name" value="GlmS/AgaS_SIS"/>
</dbReference>
<evidence type="ECO:0000313" key="4">
    <source>
        <dbReference type="Proteomes" id="UP000294682"/>
    </source>
</evidence>
<dbReference type="Proteomes" id="UP000294682">
    <property type="component" value="Unassembled WGS sequence"/>
</dbReference>
<feature type="domain" description="SIS" evidence="2">
    <location>
        <begin position="207"/>
        <end position="286"/>
    </location>
</feature>
<dbReference type="Pfam" id="PF01380">
    <property type="entry name" value="SIS"/>
    <property type="match status" value="1"/>
</dbReference>
<protein>
    <submittedName>
        <fullName evidence="3">SIS domain-containing protein</fullName>
    </submittedName>
</protein>
<dbReference type="RefSeq" id="WP_165873046.1">
    <property type="nucleotide sequence ID" value="NZ_SLUK01000001.1"/>
</dbReference>
<evidence type="ECO:0000313" key="3">
    <source>
        <dbReference type="EMBL" id="TCL45109.1"/>
    </source>
</evidence>
<accession>A0A9X8UL22</accession>
<dbReference type="GO" id="GO:0006002">
    <property type="term" value="P:fructose 6-phosphate metabolic process"/>
    <property type="evidence" value="ECO:0007669"/>
    <property type="project" value="TreeGrafter"/>
</dbReference>
<dbReference type="InterPro" id="IPR001347">
    <property type="entry name" value="SIS_dom"/>
</dbReference>
<dbReference type="GO" id="GO:0004360">
    <property type="term" value="F:glutamine-fructose-6-phosphate transaminase (isomerizing) activity"/>
    <property type="evidence" value="ECO:0007669"/>
    <property type="project" value="TreeGrafter"/>
</dbReference>